<gene>
    <name evidence="2" type="ORF">D7V94_06380</name>
</gene>
<organism evidence="2 3">
    <name type="scientific">Parablautia intestinalis</name>
    <dbReference type="NCBI Taxonomy" id="2320100"/>
    <lineage>
        <taxon>Bacteria</taxon>
        <taxon>Bacillati</taxon>
        <taxon>Bacillota</taxon>
        <taxon>Clostridia</taxon>
        <taxon>Lachnospirales</taxon>
        <taxon>Lachnospiraceae</taxon>
        <taxon>Parablautia</taxon>
    </lineage>
</organism>
<accession>A0A3A9ALU9</accession>
<dbReference type="AlphaFoldDB" id="A0A3A9ALU9"/>
<feature type="transmembrane region" description="Helical" evidence="1">
    <location>
        <begin position="84"/>
        <end position="107"/>
    </location>
</feature>
<dbReference type="EMBL" id="RAYQ01000005">
    <property type="protein sequence ID" value="RKI92308.1"/>
    <property type="molecule type" value="Genomic_DNA"/>
</dbReference>
<keyword evidence="1" id="KW-1133">Transmembrane helix</keyword>
<keyword evidence="1" id="KW-0812">Transmembrane</keyword>
<protein>
    <submittedName>
        <fullName evidence="2">DUF624 domain-containing protein</fullName>
    </submittedName>
</protein>
<feature type="transmembrane region" description="Helical" evidence="1">
    <location>
        <begin position="165"/>
        <end position="186"/>
    </location>
</feature>
<comment type="caution">
    <text evidence="2">The sequence shown here is derived from an EMBL/GenBank/DDBJ whole genome shotgun (WGS) entry which is preliminary data.</text>
</comment>
<evidence type="ECO:0000256" key="1">
    <source>
        <dbReference type="SAM" id="Phobius"/>
    </source>
</evidence>
<name>A0A3A9ALU9_9FIRM</name>
<proteinExistence type="predicted"/>
<dbReference type="Proteomes" id="UP000280696">
    <property type="component" value="Unassembled WGS sequence"/>
</dbReference>
<dbReference type="Pfam" id="PF04854">
    <property type="entry name" value="DUF624"/>
    <property type="match status" value="1"/>
</dbReference>
<keyword evidence="3" id="KW-1185">Reference proteome</keyword>
<feature type="transmembrane region" description="Helical" evidence="1">
    <location>
        <begin position="40"/>
        <end position="63"/>
    </location>
</feature>
<keyword evidence="1" id="KW-0472">Membrane</keyword>
<sequence length="231" mass="26259">MSGYIILMVCIEEVQKLKFSMDSPVFNIADQITDLLVAGFLWLVFSAPVITIGPASAALYYTVVKVVRRKRETVTKSFLYAFRLNLWQGIGLTILYLAYGIVLVLFMNFVRFGESGLNPYIVVLAGIMIVAPFLFTLPYIFPVLSRFQFKISGLLQYALHMSIRHFITTGVLLVMLLGICFFIYLFPFFLGILPGIYAYGASFLIERVLKGYLSAEREKYGDENGLPWYLE</sequence>
<evidence type="ECO:0000313" key="2">
    <source>
        <dbReference type="EMBL" id="RKI92308.1"/>
    </source>
</evidence>
<reference evidence="2 3" key="1">
    <citation type="submission" date="2018-09" db="EMBL/GenBank/DDBJ databases">
        <title>Murine metabolic-syndrome-specific gut microbial biobank.</title>
        <authorList>
            <person name="Liu C."/>
        </authorList>
    </citation>
    <scope>NUCLEOTIDE SEQUENCE [LARGE SCALE GENOMIC DNA]</scope>
    <source>
        <strain evidence="2 3">0.1xD8-82</strain>
    </source>
</reference>
<dbReference type="InterPro" id="IPR006938">
    <property type="entry name" value="DUF624"/>
</dbReference>
<evidence type="ECO:0000313" key="3">
    <source>
        <dbReference type="Proteomes" id="UP000280696"/>
    </source>
</evidence>
<feature type="transmembrane region" description="Helical" evidence="1">
    <location>
        <begin position="119"/>
        <end position="144"/>
    </location>
</feature>
<dbReference type="OrthoDB" id="9814991at2"/>